<keyword evidence="2" id="KW-0489">Methyltransferase</keyword>
<keyword evidence="2" id="KW-0808">Transferase</keyword>
<comment type="caution">
    <text evidence="2">The sequence shown here is derived from an EMBL/GenBank/DDBJ whole genome shotgun (WGS) entry which is preliminary data.</text>
</comment>
<dbReference type="AlphaFoldDB" id="A0A445J5M2"/>
<dbReference type="Proteomes" id="UP000289340">
    <property type="component" value="Chromosome 9"/>
</dbReference>
<name>A0A445J5M2_GLYSO</name>
<evidence type="ECO:0000256" key="1">
    <source>
        <dbReference type="ARBA" id="ARBA00022691"/>
    </source>
</evidence>
<organism evidence="2 3">
    <name type="scientific">Glycine soja</name>
    <name type="common">Wild soybean</name>
    <dbReference type="NCBI Taxonomy" id="3848"/>
    <lineage>
        <taxon>Eukaryota</taxon>
        <taxon>Viridiplantae</taxon>
        <taxon>Streptophyta</taxon>
        <taxon>Embryophyta</taxon>
        <taxon>Tracheophyta</taxon>
        <taxon>Spermatophyta</taxon>
        <taxon>Magnoliopsida</taxon>
        <taxon>eudicotyledons</taxon>
        <taxon>Gunneridae</taxon>
        <taxon>Pentapetalae</taxon>
        <taxon>rosids</taxon>
        <taxon>fabids</taxon>
        <taxon>Fabales</taxon>
        <taxon>Fabaceae</taxon>
        <taxon>Papilionoideae</taxon>
        <taxon>50 kb inversion clade</taxon>
        <taxon>NPAAA clade</taxon>
        <taxon>indigoferoid/millettioid clade</taxon>
        <taxon>Phaseoleae</taxon>
        <taxon>Glycine</taxon>
        <taxon>Glycine subgen. Soja</taxon>
    </lineage>
</organism>
<evidence type="ECO:0000313" key="3">
    <source>
        <dbReference type="Proteomes" id="UP000289340"/>
    </source>
</evidence>
<dbReference type="Gene3D" id="3.40.50.150">
    <property type="entry name" value="Vaccinia Virus protein VP39"/>
    <property type="match status" value="1"/>
</dbReference>
<evidence type="ECO:0000313" key="2">
    <source>
        <dbReference type="EMBL" id="RZB93648.1"/>
    </source>
</evidence>
<dbReference type="PANTHER" id="PTHR13600:SF21">
    <property type="entry name" value="LEUCINE CARBOXYL METHYLTRANSFERASE 1"/>
    <property type="match status" value="1"/>
</dbReference>
<keyword evidence="3" id="KW-1185">Reference proteome</keyword>
<gene>
    <name evidence="2" type="ORF">D0Y65_025138</name>
</gene>
<dbReference type="SUPFAM" id="SSF53335">
    <property type="entry name" value="S-adenosyl-L-methionine-dependent methyltransferases"/>
    <property type="match status" value="1"/>
</dbReference>
<accession>A0A445J5M2</accession>
<dbReference type="PANTHER" id="PTHR13600">
    <property type="entry name" value="LEUCINE CARBOXYL METHYLTRANSFERASE"/>
    <property type="match status" value="1"/>
</dbReference>
<protein>
    <submittedName>
        <fullName evidence="2">Leucine carboxyl methyltransferase 1-like</fullName>
    </submittedName>
</protein>
<reference evidence="2 3" key="1">
    <citation type="submission" date="2018-09" db="EMBL/GenBank/DDBJ databases">
        <title>A high-quality reference genome of wild soybean provides a powerful tool to mine soybean genomes.</title>
        <authorList>
            <person name="Xie M."/>
            <person name="Chung C.Y.L."/>
            <person name="Li M.-W."/>
            <person name="Wong F.-L."/>
            <person name="Chan T.-F."/>
            <person name="Lam H.-M."/>
        </authorList>
    </citation>
    <scope>NUCLEOTIDE SEQUENCE [LARGE SCALE GENOMIC DNA]</scope>
    <source>
        <strain evidence="3">cv. W05</strain>
        <tissue evidence="2">Hypocotyl of etiolated seedlings</tissue>
    </source>
</reference>
<keyword evidence="1" id="KW-0949">S-adenosyl-L-methionine</keyword>
<dbReference type="GO" id="GO:0032259">
    <property type="term" value="P:methylation"/>
    <property type="evidence" value="ECO:0007669"/>
    <property type="project" value="UniProtKB-KW"/>
</dbReference>
<dbReference type="InterPro" id="IPR029063">
    <property type="entry name" value="SAM-dependent_MTases_sf"/>
</dbReference>
<dbReference type="GO" id="GO:0008168">
    <property type="term" value="F:methyltransferase activity"/>
    <property type="evidence" value="ECO:0007669"/>
    <property type="project" value="UniProtKB-KW"/>
</dbReference>
<proteinExistence type="predicted"/>
<dbReference type="EMBL" id="QZWG01000009">
    <property type="protein sequence ID" value="RZB93648.1"/>
    <property type="molecule type" value="Genomic_DNA"/>
</dbReference>
<sequence length="109" mass="12201">MMEDSHCNTAAVQATNDDASASKLSCVKKGYMKDDYIHLFVRRPVSRSPIINRGALLRWDYACGQKDEGKAPYLYVEVDFKEVTSKKAALIETCSPLRNKVDVTAVLSR</sequence>
<dbReference type="InterPro" id="IPR016651">
    <property type="entry name" value="LCMT1"/>
</dbReference>